<dbReference type="PANTHER" id="PTHR42732:SF1">
    <property type="entry name" value="BETA-MANNOSIDASE"/>
    <property type="match status" value="1"/>
</dbReference>
<feature type="region of interest" description="Disordered" evidence="4">
    <location>
        <begin position="248"/>
        <end position="313"/>
    </location>
</feature>
<organism evidence="8 9">
    <name type="scientific">Saccharibacillus alkalitolerans</name>
    <dbReference type="NCBI Taxonomy" id="2705290"/>
    <lineage>
        <taxon>Bacteria</taxon>
        <taxon>Bacillati</taxon>
        <taxon>Bacillota</taxon>
        <taxon>Bacilli</taxon>
        <taxon>Bacillales</taxon>
        <taxon>Paenibacillaceae</taxon>
        <taxon>Saccharibacillus</taxon>
    </lineage>
</organism>
<dbReference type="InterPro" id="IPR036156">
    <property type="entry name" value="Beta-gal/glucu_dom_sf"/>
</dbReference>
<dbReference type="Pfam" id="PF02837">
    <property type="entry name" value="Glyco_hydro_2_N"/>
    <property type="match status" value="1"/>
</dbReference>
<comment type="similarity">
    <text evidence="1">Belongs to the glycosyl hydrolase 2 family.</text>
</comment>
<evidence type="ECO:0000256" key="4">
    <source>
        <dbReference type="SAM" id="MobiDB-lite"/>
    </source>
</evidence>
<dbReference type="EMBL" id="JAAFGS010000002">
    <property type="protein sequence ID" value="NGZ75348.1"/>
    <property type="molecule type" value="Genomic_DNA"/>
</dbReference>
<dbReference type="GO" id="GO:0016787">
    <property type="term" value="F:hydrolase activity"/>
    <property type="evidence" value="ECO:0007669"/>
    <property type="project" value="UniProtKB-KW"/>
</dbReference>
<dbReference type="Gene3D" id="2.60.40.10">
    <property type="entry name" value="Immunoglobulins"/>
    <property type="match status" value="1"/>
</dbReference>
<evidence type="ECO:0000256" key="2">
    <source>
        <dbReference type="ARBA" id="ARBA00022801"/>
    </source>
</evidence>
<dbReference type="InterPro" id="IPR008979">
    <property type="entry name" value="Galactose-bd-like_sf"/>
</dbReference>
<dbReference type="InterPro" id="IPR006102">
    <property type="entry name" value="Ig-like_GH2"/>
</dbReference>
<dbReference type="InterPro" id="IPR017853">
    <property type="entry name" value="GH"/>
</dbReference>
<sequence length="1449" mass="159756">MPGDSGRDRISLNGEWDFMPLPDRPQELSLPKSAVYGERKVRVPSSWRGSYESRPGYAFGKIEEYDYELFAPYGYPPEWDAAEAGLLRRNFAVPEAWAGRRIVLRLDGVMQQAAVYLDGERIAVWRDGYLPLRLDVTDRARPGGTHELQVVCANFDKTAIPSGAIKVTGLTGSWFGYLGRGLWQDVWLESYPRAALERIAVRTSVREGRLEIDALVGGSGGCRPSGDLSVALKVRRAGRPEEAPVLEARAEVKASSGAGAVREGGEGNDWPHAQAGNAAPAAGGPHTGSKAEEGSGDGFPFRPGEAAHSGRLCENDALPPIGAAEFRLDWTDAELWSPDSPVLYEAELELQERGTPIDRTLERFGFREFWSEGPNFMLNGVPLRLRGDSWHFQGPTQQTEEYVRSWYAVCREVGVNCIRLHAEPYPEYFLRVADETGMLLVSETAIYGSGKSMAADHPDYIRNCMEHVRRLVLRDRNHPSVILWSVENEMRWVDGRDEFKRHIPAMMDAMRSLDPTRLIVAEGDNRLLPKNLTEVESRHYNIDGTIGQWDRSVPLTFGEHGSWWYICPQNASVYMGLNAYRHTDEAVKGLAEKERLFVEYARRRGVSGISTFNFAHYFMRAMPERDIPLEWEELESPGVKPAYIPAYSLTLNNGLLPPEYPLYRPNPSFAIMKEAFRPAALIAAEYDRCFFDDGEIARSFDVHNDTLTGRDVEVEFTVTQNGDEIRRETLMFRQEPAETKTAEFRWMPRPASRPAGRAAEAGYAEDAAELTAVLYHDGEPVHEVRKTYRIFPAAMKTDPVTVDGESFYVGGADDYGLIRSLLPGCREVEPERLADLPRGALLIVGSRILDRSGVIERGAKSFAARGGRLLVLEQDSFSIGGLALSRRDFLRAHSGGRDHPVLAGLGDDDLMFWDPELREEGPVPIIDAAFEKPAAGDFRLLLECAAGDFGDGGDLWTPLLEYRGGEGYMLANQLGLTGRFARVPQACLLLRRLLAHAGRADAARAGARGALTAPPGGAEGSAAAPVRFLAARGGMAERFLAALSLPYEPLRRASDLSALAVRLSGESAPEAARSSAVRPGLLLLDPALLREPGAPEAARAFAEAGGAVLVLPCDESHGDALSRLLGRPVSVTAHEAYQLEADYARPLAAGLSPADLFGLDKVHLSPRDVDNLPLGLHRIDAEGVRRVCVSVEGTAWKDYFVHKHTAEHSRLALVELNRERARRPGAFVVEAPVGSGSIVCSQIPLRPGLDKSLRVYARLLANMGAAYADDLWSSAKGDAQYAAEAMMALPCEPYQNEEEMRAYYTDPEFSLNNLGEGLYGWMKKKERSPEDGKMRIQGSAGGLWFLSAFVLPPETEPREMGAAESDAEAGRPFRLRITGNAVSVEPWLNGRRLEGPHYPSELRPGVNRLIAVVRGAAEDIALGVFFEHPDGTPMDDLRYRMTIDEVEPK</sequence>
<dbReference type="SUPFAM" id="SSF49785">
    <property type="entry name" value="Galactose-binding domain-like"/>
    <property type="match status" value="1"/>
</dbReference>
<evidence type="ECO:0000259" key="5">
    <source>
        <dbReference type="Pfam" id="PF00703"/>
    </source>
</evidence>
<dbReference type="Gene3D" id="3.20.20.80">
    <property type="entry name" value="Glycosidases"/>
    <property type="match status" value="1"/>
</dbReference>
<dbReference type="Pfam" id="PF02836">
    <property type="entry name" value="Glyco_hydro_2_C"/>
    <property type="match status" value="1"/>
</dbReference>
<dbReference type="Proteomes" id="UP000800303">
    <property type="component" value="Unassembled WGS sequence"/>
</dbReference>
<reference evidence="8 9" key="1">
    <citation type="submission" date="2020-01" db="EMBL/GenBank/DDBJ databases">
        <title>Polyphasic characterisation and genomic insights into a novel alkali tolerant bacterium VR-M41.</title>
        <authorList>
            <person name="Vemuluri V.R."/>
        </authorList>
    </citation>
    <scope>NUCLEOTIDE SEQUENCE [LARGE SCALE GENOMIC DNA]</scope>
    <source>
        <strain evidence="8 9">VR-M41</strain>
    </source>
</reference>
<evidence type="ECO:0000313" key="8">
    <source>
        <dbReference type="EMBL" id="NGZ75348.1"/>
    </source>
</evidence>
<dbReference type="PROSITE" id="PS00608">
    <property type="entry name" value="GLYCOSYL_HYDROL_F2_2"/>
    <property type="match status" value="1"/>
</dbReference>
<keyword evidence="3" id="KW-0326">Glycosidase</keyword>
<dbReference type="InterPro" id="IPR006104">
    <property type="entry name" value="Glyco_hydro_2_N"/>
</dbReference>
<evidence type="ECO:0000256" key="3">
    <source>
        <dbReference type="ARBA" id="ARBA00023295"/>
    </source>
</evidence>
<feature type="compositionally biased region" description="Low complexity" evidence="4">
    <location>
        <begin position="271"/>
        <end position="284"/>
    </location>
</feature>
<dbReference type="SUPFAM" id="SSF51445">
    <property type="entry name" value="(Trans)glycosidases"/>
    <property type="match status" value="1"/>
</dbReference>
<name>A0ABX0F6X0_9BACL</name>
<dbReference type="InterPro" id="IPR051913">
    <property type="entry name" value="GH2_Domain-Containing"/>
</dbReference>
<evidence type="ECO:0000313" key="9">
    <source>
        <dbReference type="Proteomes" id="UP000800303"/>
    </source>
</evidence>
<feature type="domain" description="Glycosyl hydrolases family 2 sugar binding" evidence="7">
    <location>
        <begin position="11"/>
        <end position="152"/>
    </location>
</feature>
<dbReference type="SUPFAM" id="SSF49303">
    <property type="entry name" value="beta-Galactosidase/glucuronidase domain"/>
    <property type="match status" value="1"/>
</dbReference>
<dbReference type="InterPro" id="IPR023232">
    <property type="entry name" value="Glyco_hydro_2_AS"/>
</dbReference>
<accession>A0ABX0F6X0</accession>
<gene>
    <name evidence="8" type="ORF">GYN08_08450</name>
</gene>
<proteinExistence type="inferred from homology"/>
<dbReference type="InterPro" id="IPR006103">
    <property type="entry name" value="Glyco_hydro_2_cat"/>
</dbReference>
<dbReference type="PANTHER" id="PTHR42732">
    <property type="entry name" value="BETA-GALACTOSIDASE"/>
    <property type="match status" value="1"/>
</dbReference>
<protein>
    <submittedName>
        <fullName evidence="8">Glycoside hydrolase family 2</fullName>
    </submittedName>
</protein>
<keyword evidence="2 8" id="KW-0378">Hydrolase</keyword>
<dbReference type="InterPro" id="IPR013783">
    <property type="entry name" value="Ig-like_fold"/>
</dbReference>
<comment type="caution">
    <text evidence="8">The sequence shown here is derived from an EMBL/GenBank/DDBJ whole genome shotgun (WGS) entry which is preliminary data.</text>
</comment>
<dbReference type="Gene3D" id="2.60.120.260">
    <property type="entry name" value="Galactose-binding domain-like"/>
    <property type="match status" value="1"/>
</dbReference>
<evidence type="ECO:0000256" key="1">
    <source>
        <dbReference type="ARBA" id="ARBA00007401"/>
    </source>
</evidence>
<keyword evidence="9" id="KW-1185">Reference proteome</keyword>
<feature type="domain" description="Glycoside hydrolase family 2 catalytic" evidence="6">
    <location>
        <begin position="375"/>
        <end position="548"/>
    </location>
</feature>
<feature type="domain" description="Glycoside hydrolase family 2 immunoglobulin-like beta-sandwich" evidence="5">
    <location>
        <begin position="329"/>
        <end position="367"/>
    </location>
</feature>
<evidence type="ECO:0000259" key="7">
    <source>
        <dbReference type="Pfam" id="PF02837"/>
    </source>
</evidence>
<evidence type="ECO:0000259" key="6">
    <source>
        <dbReference type="Pfam" id="PF02836"/>
    </source>
</evidence>
<dbReference type="Pfam" id="PF00703">
    <property type="entry name" value="Glyco_hydro_2"/>
    <property type="match status" value="1"/>
</dbReference>